<dbReference type="InterPro" id="IPR006860">
    <property type="entry name" value="FecR"/>
</dbReference>
<dbReference type="GO" id="GO:0016301">
    <property type="term" value="F:kinase activity"/>
    <property type="evidence" value="ECO:0007669"/>
    <property type="project" value="UniProtKB-KW"/>
</dbReference>
<dbReference type="EMBL" id="SHMG01000016">
    <property type="protein sequence ID" value="TAA36293.1"/>
    <property type="molecule type" value="Genomic_DNA"/>
</dbReference>
<evidence type="ECO:0000313" key="3">
    <source>
        <dbReference type="EMBL" id="TAA36293.1"/>
    </source>
</evidence>
<keyword evidence="3" id="KW-0418">Kinase</keyword>
<dbReference type="Proteomes" id="UP000294164">
    <property type="component" value="Unassembled WGS sequence"/>
</dbReference>
<proteinExistence type="predicted"/>
<keyword evidence="1" id="KW-0812">Transmembrane</keyword>
<feature type="transmembrane region" description="Helical" evidence="1">
    <location>
        <begin position="115"/>
        <end position="134"/>
    </location>
</feature>
<accession>A0A4Q8LW14</accession>
<name>A0A4Q8LW14_9GAMM</name>
<keyword evidence="1" id="KW-0472">Membrane</keyword>
<gene>
    <name evidence="3" type="ORF">EA655_19385</name>
</gene>
<evidence type="ECO:0000256" key="1">
    <source>
        <dbReference type="SAM" id="Phobius"/>
    </source>
</evidence>
<dbReference type="Pfam" id="PF04773">
    <property type="entry name" value="FecR"/>
    <property type="match status" value="1"/>
</dbReference>
<dbReference type="PANTHER" id="PTHR30273">
    <property type="entry name" value="PERIPLASMIC SIGNAL SENSOR AND SIGMA FACTOR ACTIVATOR FECR-RELATED"/>
    <property type="match status" value="1"/>
</dbReference>
<dbReference type="PIRSF" id="PIRSF018266">
    <property type="entry name" value="FecR"/>
    <property type="match status" value="1"/>
</dbReference>
<protein>
    <submittedName>
        <fullName evidence="3">Histidine kinase</fullName>
    </submittedName>
</protein>
<sequence>MSTDSARIESRAAAWLARRDCGDWDTQAQDALEAWLAQATAHRIAFLRLEAAWEQSGRLAALGAGVAPGTVPPRGAWSSTPAPPTAPALAPGPGANLSQVVFAPRPVRSRRRWPALLAGAAVLLLGLGMAGAGWKHYAVTESAHYASALGQLQPVALSDGSRATLSSDSLIEVALSAARRRIALKRGEAYFEVAKDADRPFVVEAGERRAVAVGTRFSVRRDGATTRVVVTEGTVRLESDDHGDRPTPTTLLPAGSIAIAGPDGVLVRSVPLAEAEAALDWRGGLLSFRDTALGEAVAEFNRYNAHKLVVADARAAALRVSGTFQWDNADGFVRLLERGFPVHAERRPGTVLLHSR</sequence>
<keyword evidence="3" id="KW-0808">Transferase</keyword>
<evidence type="ECO:0000259" key="2">
    <source>
        <dbReference type="Pfam" id="PF04773"/>
    </source>
</evidence>
<keyword evidence="1" id="KW-1133">Transmembrane helix</keyword>
<dbReference type="AlphaFoldDB" id="A0A4Q8LW14"/>
<dbReference type="GO" id="GO:0016989">
    <property type="term" value="F:sigma factor antagonist activity"/>
    <property type="evidence" value="ECO:0007669"/>
    <property type="project" value="TreeGrafter"/>
</dbReference>
<reference evidence="3 4" key="1">
    <citation type="submission" date="2019-02" db="EMBL/GenBank/DDBJ databases">
        <title>WGS of Pseudoxanthomonas species novum from clinical isolates.</title>
        <authorList>
            <person name="Bernier A.-M."/>
            <person name="Bernard K."/>
            <person name="Vachon A."/>
        </authorList>
    </citation>
    <scope>NUCLEOTIDE SEQUENCE [LARGE SCALE GENOMIC DNA]</scope>
    <source>
        <strain evidence="3 4">NML130969</strain>
    </source>
</reference>
<evidence type="ECO:0000313" key="4">
    <source>
        <dbReference type="Proteomes" id="UP000294164"/>
    </source>
</evidence>
<feature type="domain" description="FecR protein" evidence="2">
    <location>
        <begin position="148"/>
        <end position="236"/>
    </location>
</feature>
<dbReference type="OrthoDB" id="9771237at2"/>
<dbReference type="InterPro" id="IPR012373">
    <property type="entry name" value="Ferrdict_sens_TM"/>
</dbReference>
<organism evidence="3 4">
    <name type="scientific">Pseudoxanthomonas winnipegensis</name>
    <dbReference type="NCBI Taxonomy" id="2480810"/>
    <lineage>
        <taxon>Bacteria</taxon>
        <taxon>Pseudomonadati</taxon>
        <taxon>Pseudomonadota</taxon>
        <taxon>Gammaproteobacteria</taxon>
        <taxon>Lysobacterales</taxon>
        <taxon>Lysobacteraceae</taxon>
        <taxon>Pseudoxanthomonas</taxon>
    </lineage>
</organism>
<comment type="caution">
    <text evidence="3">The sequence shown here is derived from an EMBL/GenBank/DDBJ whole genome shotgun (WGS) entry which is preliminary data.</text>
</comment>
<dbReference type="PANTHER" id="PTHR30273:SF2">
    <property type="entry name" value="PROTEIN FECR"/>
    <property type="match status" value="1"/>
</dbReference>
<dbReference type="RefSeq" id="WP_130535972.1">
    <property type="nucleotide sequence ID" value="NZ_SHMG01000016.1"/>
</dbReference>
<dbReference type="Gene3D" id="2.60.120.1440">
    <property type="match status" value="1"/>
</dbReference>